<name>A0AAD1UMY9_EUPCR</name>
<dbReference type="AlphaFoldDB" id="A0AAD1UMY9"/>
<accession>A0AAD1UMY9</accession>
<evidence type="ECO:0000313" key="4">
    <source>
        <dbReference type="Proteomes" id="UP001295684"/>
    </source>
</evidence>
<comment type="caution">
    <text evidence="3">The sequence shown here is derived from an EMBL/GenBank/DDBJ whole genome shotgun (WGS) entry which is preliminary data.</text>
</comment>
<feature type="region of interest" description="Disordered" evidence="1">
    <location>
        <begin position="1"/>
        <end position="22"/>
    </location>
</feature>
<sequence length="413" mass="46700">MSNAGKFHDPIPKVPPAGVTTTIKDEDAGRCIKADNYHTAPDTPPHIKKYRKSFNNQPGIKQRHYGLVDDSLPDQTFGKKTYGSEHVDEVIRAQNLRGLADFNNDLKEGKYQSHIREPLGKSYQRGYAFPDTVKKGEFQFGVPSGFSESAKDVLYPEDGHREARNRKEDPGVQKERAYNWNMDHTKHKFGYAETKVLNGAAHSLHPERLESKFPKTVIVKKTVEDFKQVAHDILGKSKNLGQGEVPIDRDSAFGISTIGNDAWNAAKCIHGEPGEKEIQPDHDLGRSTKPGCMNEVRKEEDNNRVFGTPSIRLDIPYKEKKSVADHQNYGDEPDAVDLLFPTTFTELGISEYDFSALRPREAVKELFSKIGYNYKIGKFNAMFNRARELDNTTTDMCSVRSFMKIVEDMNDIE</sequence>
<dbReference type="Pfam" id="PF25325">
    <property type="entry name" value="EF-hand_EFHB_C"/>
    <property type="match status" value="1"/>
</dbReference>
<evidence type="ECO:0000313" key="3">
    <source>
        <dbReference type="EMBL" id="CAI2370786.1"/>
    </source>
</evidence>
<dbReference type="Proteomes" id="UP001295684">
    <property type="component" value="Unassembled WGS sequence"/>
</dbReference>
<protein>
    <recommendedName>
        <fullName evidence="2">EFHB C-terminal EF-hand domain-containing protein</fullName>
    </recommendedName>
</protein>
<feature type="domain" description="EFHB C-terminal EF-hand" evidence="2">
    <location>
        <begin position="337"/>
        <end position="410"/>
    </location>
</feature>
<keyword evidence="4" id="KW-1185">Reference proteome</keyword>
<dbReference type="InterPro" id="IPR057428">
    <property type="entry name" value="EFHB_EF-hand_C"/>
</dbReference>
<dbReference type="EMBL" id="CAMPGE010011996">
    <property type="protein sequence ID" value="CAI2370786.1"/>
    <property type="molecule type" value="Genomic_DNA"/>
</dbReference>
<reference evidence="3" key="1">
    <citation type="submission" date="2023-07" db="EMBL/GenBank/DDBJ databases">
        <authorList>
            <consortium name="AG Swart"/>
            <person name="Singh M."/>
            <person name="Singh A."/>
            <person name="Seah K."/>
            <person name="Emmerich C."/>
        </authorList>
    </citation>
    <scope>NUCLEOTIDE SEQUENCE</scope>
    <source>
        <strain evidence="3">DP1</strain>
    </source>
</reference>
<feature type="compositionally biased region" description="Basic and acidic residues" evidence="1">
    <location>
        <begin position="1"/>
        <end position="11"/>
    </location>
</feature>
<organism evidence="3 4">
    <name type="scientific">Euplotes crassus</name>
    <dbReference type="NCBI Taxonomy" id="5936"/>
    <lineage>
        <taxon>Eukaryota</taxon>
        <taxon>Sar</taxon>
        <taxon>Alveolata</taxon>
        <taxon>Ciliophora</taxon>
        <taxon>Intramacronucleata</taxon>
        <taxon>Spirotrichea</taxon>
        <taxon>Hypotrichia</taxon>
        <taxon>Euplotida</taxon>
        <taxon>Euplotidae</taxon>
        <taxon>Moneuplotes</taxon>
    </lineage>
</organism>
<proteinExistence type="predicted"/>
<gene>
    <name evidence="3" type="ORF">ECRASSUSDP1_LOCUS12105</name>
</gene>
<evidence type="ECO:0000256" key="1">
    <source>
        <dbReference type="SAM" id="MobiDB-lite"/>
    </source>
</evidence>
<evidence type="ECO:0000259" key="2">
    <source>
        <dbReference type="Pfam" id="PF25325"/>
    </source>
</evidence>